<dbReference type="GO" id="GO:0051209">
    <property type="term" value="P:release of sequestered calcium ion into cytosol"/>
    <property type="evidence" value="ECO:0007669"/>
    <property type="project" value="TreeGrafter"/>
</dbReference>
<dbReference type="OrthoDB" id="269822at2759"/>
<name>A0A443SET1_9ACAR</name>
<dbReference type="CDD" id="cd00275">
    <property type="entry name" value="C2_PLC_like"/>
    <property type="match status" value="1"/>
</dbReference>
<feature type="region of interest" description="Disordered" evidence="1">
    <location>
        <begin position="360"/>
        <end position="379"/>
    </location>
</feature>
<protein>
    <submittedName>
        <fullName evidence="4">Phosphoinositide phospholipase C-like protein</fullName>
    </submittedName>
</protein>
<feature type="domain" description="C2" evidence="2">
    <location>
        <begin position="1"/>
        <end position="102"/>
    </location>
</feature>
<accession>A0A443SET1</accession>
<feature type="domain" description="Ras-associating" evidence="3">
    <location>
        <begin position="311"/>
        <end position="410"/>
    </location>
</feature>
<dbReference type="PANTHER" id="PTHR10336">
    <property type="entry name" value="PHOSPHOINOSITIDE-SPECIFIC PHOSPHOLIPASE C FAMILY PROTEIN"/>
    <property type="match status" value="1"/>
</dbReference>
<evidence type="ECO:0000313" key="4">
    <source>
        <dbReference type="EMBL" id="RWS26021.1"/>
    </source>
</evidence>
<dbReference type="GO" id="GO:0004435">
    <property type="term" value="F:phosphatidylinositol-4,5-bisphosphate phospholipase C activity"/>
    <property type="evidence" value="ECO:0007669"/>
    <property type="project" value="TreeGrafter"/>
</dbReference>
<dbReference type="Proteomes" id="UP000288716">
    <property type="component" value="Unassembled WGS sequence"/>
</dbReference>
<dbReference type="STRING" id="299467.A0A443SET1"/>
<dbReference type="AlphaFoldDB" id="A0A443SET1"/>
<dbReference type="GO" id="GO:0007265">
    <property type="term" value="P:Ras protein signal transduction"/>
    <property type="evidence" value="ECO:0007669"/>
    <property type="project" value="TreeGrafter"/>
</dbReference>
<dbReference type="Pfam" id="PF00168">
    <property type="entry name" value="C2"/>
    <property type="match status" value="1"/>
</dbReference>
<sequence>IISGQYICGDNNTISPQVEVEIIGIPVDCTKQRTKLVQRNSLNPIFNDIFLFRVTFVDLAFIRFAVFDASTNHVVSQRVVPIKALRPGYRHLRLNSVQNQPLPLSSLFIYTSSQEEGMEIGSSPSASDSNNPYASQMDRKIASRADFTRLETREVIGSAPVRRRMFFLVVHGVIPDEPSTILKITQESTTMDVINQALAKANKANENVCDFVLIEEVGRGWDKQRLLERNTNTQRILDPEERPLEAQAKWKGEGRFVLKKIADDPSSRAWMTTIKAASMQKELKRQDSDGFEQFNSWTDERLENFLVCVYNVSQDQPYAILKASANSTAQDIISQALLKARRMEDPKSFILMEEISIGDRPVSGSEPSTTKHRESSAFESKRILDDNENVYLAQAAWKGKGLFRLVRKDELCCADGKSSQEVSRGSKALSKFTRTAKGSLKRLNKFSKQRLKDPSLDSGSADVDSQSNYSSPQTTSQRNSLRGQIETDNEGFFSDPDEKSNLSFSRLKRLSLRRLKVWR</sequence>
<feature type="compositionally biased region" description="Polar residues" evidence="1">
    <location>
        <begin position="463"/>
        <end position="482"/>
    </location>
</feature>
<dbReference type="GO" id="GO:0046488">
    <property type="term" value="P:phosphatidylinositol metabolic process"/>
    <property type="evidence" value="ECO:0007669"/>
    <property type="project" value="TreeGrafter"/>
</dbReference>
<dbReference type="PANTHER" id="PTHR10336:SF6">
    <property type="entry name" value="1-PHOSPHATIDYLINOSITOL 4,5-BISPHOSPHATE PHOSPHODIESTERASE EPSILON-1"/>
    <property type="match status" value="1"/>
</dbReference>
<evidence type="ECO:0000259" key="3">
    <source>
        <dbReference type="PROSITE" id="PS50200"/>
    </source>
</evidence>
<dbReference type="InterPro" id="IPR001192">
    <property type="entry name" value="PI-PLC_fam"/>
</dbReference>
<dbReference type="SMART" id="SM00239">
    <property type="entry name" value="C2"/>
    <property type="match status" value="1"/>
</dbReference>
<feature type="non-terminal residue" evidence="4">
    <location>
        <position position="1"/>
    </location>
</feature>
<reference evidence="4 5" key="1">
    <citation type="journal article" date="2018" name="Gigascience">
        <title>Genomes of trombidid mites reveal novel predicted allergens and laterally-transferred genes associated with secondary metabolism.</title>
        <authorList>
            <person name="Dong X."/>
            <person name="Chaisiri K."/>
            <person name="Xia D."/>
            <person name="Armstrong S.D."/>
            <person name="Fang Y."/>
            <person name="Donnelly M.J."/>
            <person name="Kadowaki T."/>
            <person name="McGarry J.W."/>
            <person name="Darby A.C."/>
            <person name="Makepeace B.L."/>
        </authorList>
    </citation>
    <scope>NUCLEOTIDE SEQUENCE [LARGE SCALE GENOMIC DNA]</scope>
    <source>
        <strain evidence="4">UoL-UT</strain>
    </source>
</reference>
<dbReference type="SUPFAM" id="SSF49562">
    <property type="entry name" value="C2 domain (Calcium/lipid-binding domain, CaLB)"/>
    <property type="match status" value="1"/>
</dbReference>
<dbReference type="InterPro" id="IPR000159">
    <property type="entry name" value="RA_dom"/>
</dbReference>
<keyword evidence="5" id="KW-1185">Reference proteome</keyword>
<dbReference type="PROSITE" id="PS50004">
    <property type="entry name" value="C2"/>
    <property type="match status" value="1"/>
</dbReference>
<dbReference type="GO" id="GO:0048015">
    <property type="term" value="P:phosphatidylinositol-mediated signaling"/>
    <property type="evidence" value="ECO:0007669"/>
    <property type="project" value="TreeGrafter"/>
</dbReference>
<dbReference type="Gene3D" id="2.60.40.150">
    <property type="entry name" value="C2 domain"/>
    <property type="match status" value="1"/>
</dbReference>
<evidence type="ECO:0000313" key="5">
    <source>
        <dbReference type="Proteomes" id="UP000288716"/>
    </source>
</evidence>
<evidence type="ECO:0000259" key="2">
    <source>
        <dbReference type="PROSITE" id="PS50004"/>
    </source>
</evidence>
<dbReference type="FunFam" id="3.10.20.90:FF:000238">
    <property type="entry name" value="Phosphoinositide phospholipase C"/>
    <property type="match status" value="1"/>
</dbReference>
<feature type="compositionally biased region" description="Basic and acidic residues" evidence="1">
    <location>
        <begin position="369"/>
        <end position="379"/>
    </location>
</feature>
<proteinExistence type="predicted"/>
<feature type="region of interest" description="Disordered" evidence="1">
    <location>
        <begin position="451"/>
        <end position="500"/>
    </location>
</feature>
<dbReference type="InterPro" id="IPR035892">
    <property type="entry name" value="C2_domain_sf"/>
</dbReference>
<dbReference type="InterPro" id="IPR029071">
    <property type="entry name" value="Ubiquitin-like_domsf"/>
</dbReference>
<dbReference type="VEuPathDB" id="VectorBase:LDEU006019"/>
<comment type="caution">
    <text evidence="4">The sequence shown here is derived from an EMBL/GenBank/DDBJ whole genome shotgun (WGS) entry which is preliminary data.</text>
</comment>
<dbReference type="InterPro" id="IPR000008">
    <property type="entry name" value="C2_dom"/>
</dbReference>
<dbReference type="CDD" id="cd17114">
    <property type="entry name" value="RA_PLC-epsilon"/>
    <property type="match status" value="1"/>
</dbReference>
<organism evidence="4 5">
    <name type="scientific">Leptotrombidium deliense</name>
    <dbReference type="NCBI Taxonomy" id="299467"/>
    <lineage>
        <taxon>Eukaryota</taxon>
        <taxon>Metazoa</taxon>
        <taxon>Ecdysozoa</taxon>
        <taxon>Arthropoda</taxon>
        <taxon>Chelicerata</taxon>
        <taxon>Arachnida</taxon>
        <taxon>Acari</taxon>
        <taxon>Acariformes</taxon>
        <taxon>Trombidiformes</taxon>
        <taxon>Prostigmata</taxon>
        <taxon>Anystina</taxon>
        <taxon>Parasitengona</taxon>
        <taxon>Trombiculoidea</taxon>
        <taxon>Trombiculidae</taxon>
        <taxon>Leptotrombidium</taxon>
    </lineage>
</organism>
<gene>
    <name evidence="4" type="ORF">B4U80_05515</name>
</gene>
<feature type="domain" description="Ras-associating" evidence="3">
    <location>
        <begin position="175"/>
        <end position="263"/>
    </location>
</feature>
<dbReference type="GO" id="GO:0007186">
    <property type="term" value="P:G protein-coupled receptor signaling pathway"/>
    <property type="evidence" value="ECO:0007669"/>
    <property type="project" value="TreeGrafter"/>
</dbReference>
<dbReference type="EMBL" id="NCKV01003138">
    <property type="protein sequence ID" value="RWS26021.1"/>
    <property type="molecule type" value="Genomic_DNA"/>
</dbReference>
<dbReference type="SMART" id="SM00314">
    <property type="entry name" value="RA"/>
    <property type="match status" value="2"/>
</dbReference>
<evidence type="ECO:0000256" key="1">
    <source>
        <dbReference type="SAM" id="MobiDB-lite"/>
    </source>
</evidence>
<dbReference type="SUPFAM" id="SSF54236">
    <property type="entry name" value="Ubiquitin-like"/>
    <property type="match status" value="2"/>
</dbReference>
<dbReference type="PROSITE" id="PS50200">
    <property type="entry name" value="RA"/>
    <property type="match status" value="2"/>
</dbReference>
<dbReference type="Gene3D" id="3.10.20.90">
    <property type="entry name" value="Phosphatidylinositol 3-kinase Catalytic Subunit, Chain A, domain 1"/>
    <property type="match status" value="2"/>
</dbReference>
<dbReference type="Pfam" id="PF00788">
    <property type="entry name" value="RA"/>
    <property type="match status" value="2"/>
</dbReference>